<accession>A0ABS7FBF4</accession>
<evidence type="ECO:0000256" key="1">
    <source>
        <dbReference type="SAM" id="SignalP"/>
    </source>
</evidence>
<dbReference type="Proteomes" id="UP000711178">
    <property type="component" value="Unassembled WGS sequence"/>
</dbReference>
<comment type="caution">
    <text evidence="2">The sequence shown here is derived from an EMBL/GenBank/DDBJ whole genome shotgun (WGS) entry which is preliminary data.</text>
</comment>
<evidence type="ECO:0000313" key="2">
    <source>
        <dbReference type="EMBL" id="MBW8287317.1"/>
    </source>
</evidence>
<keyword evidence="1" id="KW-0732">Signal</keyword>
<feature type="signal peptide" evidence="1">
    <location>
        <begin position="1"/>
        <end position="22"/>
    </location>
</feature>
<feature type="chain" id="PRO_5046661171" description="Penicillin-binding protein activator LpoB" evidence="1">
    <location>
        <begin position="23"/>
        <end position="267"/>
    </location>
</feature>
<dbReference type="EMBL" id="JAHDTB010000004">
    <property type="protein sequence ID" value="MBW8287317.1"/>
    <property type="molecule type" value="Genomic_DNA"/>
</dbReference>
<protein>
    <recommendedName>
        <fullName evidence="4">Penicillin-binding protein activator LpoB</fullName>
    </recommendedName>
</protein>
<gene>
    <name evidence="2" type="ORF">KIF53_06710</name>
</gene>
<sequence>MPKILLKSLAAALLVLPTLAGAAALKITVANLAYEEKVEEYFHLTAASSDDSFNANRNYAAASSSNRYLEVEGTKVRIDRGEMRRFNADIKGELLKLRTVQLVEAQGYRPSKNNETLFDVITRIKRGEFRGADYVLFGTVSNIDVQDDANPIAGTSTVSLSRNMQLVADFSLVNTKTYAVKAAFSAMGAGSDVKLVGEQGAVLNPNNGKIVSEVSKSLGHNVVEQITEQFGALGTMRDNGGYADARQPTYAAPQEEVMVLTPAAPAK</sequence>
<reference evidence="2 3" key="1">
    <citation type="submission" date="2021-05" db="EMBL/GenBank/DDBJ databases">
        <title>Draft Whole Genome Sequencing Of Biosensor Chromobacterium violaceum Strain CV026 Reveals A Regulatory RNA In Chromobacterium violaceum Phenotype Regulatory Network.</title>
        <authorList>
            <person name="Hong K.W."/>
            <person name="Chan K.G."/>
            <person name="Chang C.-Y."/>
        </authorList>
    </citation>
    <scope>NUCLEOTIDE SEQUENCE [LARGE SCALE GENOMIC DNA]</scope>
    <source>
        <strain evidence="2 3">ATCC 31532</strain>
    </source>
</reference>
<dbReference type="RefSeq" id="WP_146008465.1">
    <property type="nucleotide sequence ID" value="NZ_CP142381.1"/>
</dbReference>
<evidence type="ECO:0008006" key="4">
    <source>
        <dbReference type="Google" id="ProtNLM"/>
    </source>
</evidence>
<evidence type="ECO:0000313" key="3">
    <source>
        <dbReference type="Proteomes" id="UP000711178"/>
    </source>
</evidence>
<dbReference type="GeneID" id="89686778"/>
<keyword evidence="3" id="KW-1185">Reference proteome</keyword>
<proteinExistence type="predicted"/>
<organism evidence="2 3">
    <name type="scientific">Chromobacterium subtsugae</name>
    <dbReference type="NCBI Taxonomy" id="251747"/>
    <lineage>
        <taxon>Bacteria</taxon>
        <taxon>Pseudomonadati</taxon>
        <taxon>Pseudomonadota</taxon>
        <taxon>Betaproteobacteria</taxon>
        <taxon>Neisseriales</taxon>
        <taxon>Chromobacteriaceae</taxon>
        <taxon>Chromobacterium</taxon>
    </lineage>
</organism>
<name>A0ABS7FBF4_9NEIS</name>